<name>A0A8K0US16_9AGAR</name>
<keyword evidence="2" id="KW-1185">Reference proteome</keyword>
<organism evidence="1 2">
    <name type="scientific">Cristinia sonorae</name>
    <dbReference type="NCBI Taxonomy" id="1940300"/>
    <lineage>
        <taxon>Eukaryota</taxon>
        <taxon>Fungi</taxon>
        <taxon>Dikarya</taxon>
        <taxon>Basidiomycota</taxon>
        <taxon>Agaricomycotina</taxon>
        <taxon>Agaricomycetes</taxon>
        <taxon>Agaricomycetidae</taxon>
        <taxon>Agaricales</taxon>
        <taxon>Pleurotineae</taxon>
        <taxon>Stephanosporaceae</taxon>
        <taxon>Cristinia</taxon>
    </lineage>
</organism>
<evidence type="ECO:0000313" key="1">
    <source>
        <dbReference type="EMBL" id="KAH8103005.1"/>
    </source>
</evidence>
<dbReference type="SUPFAM" id="SSF81383">
    <property type="entry name" value="F-box domain"/>
    <property type="match status" value="1"/>
</dbReference>
<comment type="caution">
    <text evidence="1">The sequence shown here is derived from an EMBL/GenBank/DDBJ whole genome shotgun (WGS) entry which is preliminary data.</text>
</comment>
<dbReference type="EMBL" id="JAEVFJ010000008">
    <property type="protein sequence ID" value="KAH8103005.1"/>
    <property type="molecule type" value="Genomic_DNA"/>
</dbReference>
<dbReference type="InterPro" id="IPR036047">
    <property type="entry name" value="F-box-like_dom_sf"/>
</dbReference>
<protein>
    <recommendedName>
        <fullName evidence="3">F-box domain-containing protein</fullName>
    </recommendedName>
</protein>
<evidence type="ECO:0008006" key="3">
    <source>
        <dbReference type="Google" id="ProtNLM"/>
    </source>
</evidence>
<gene>
    <name evidence="1" type="ORF">BXZ70DRAFT_927640</name>
</gene>
<evidence type="ECO:0000313" key="2">
    <source>
        <dbReference type="Proteomes" id="UP000813824"/>
    </source>
</evidence>
<reference evidence="1" key="1">
    <citation type="journal article" date="2021" name="New Phytol.">
        <title>Evolutionary innovations through gain and loss of genes in the ectomycorrhizal Boletales.</title>
        <authorList>
            <person name="Wu G."/>
            <person name="Miyauchi S."/>
            <person name="Morin E."/>
            <person name="Kuo A."/>
            <person name="Drula E."/>
            <person name="Varga T."/>
            <person name="Kohler A."/>
            <person name="Feng B."/>
            <person name="Cao Y."/>
            <person name="Lipzen A."/>
            <person name="Daum C."/>
            <person name="Hundley H."/>
            <person name="Pangilinan J."/>
            <person name="Johnson J."/>
            <person name="Barry K."/>
            <person name="LaButti K."/>
            <person name="Ng V."/>
            <person name="Ahrendt S."/>
            <person name="Min B."/>
            <person name="Choi I.G."/>
            <person name="Park H."/>
            <person name="Plett J.M."/>
            <person name="Magnuson J."/>
            <person name="Spatafora J.W."/>
            <person name="Nagy L.G."/>
            <person name="Henrissat B."/>
            <person name="Grigoriev I.V."/>
            <person name="Yang Z.L."/>
            <person name="Xu J."/>
            <person name="Martin F.M."/>
        </authorList>
    </citation>
    <scope>NUCLEOTIDE SEQUENCE</scope>
    <source>
        <strain evidence="1">KKN 215</strain>
    </source>
</reference>
<sequence length="467" mass="52518">MAAEISIPGELVNHIVSYLLDDKASLRSCSLVAQQWRSFAQPPIFRSITIEEKTTTKEKNDTKVVQSRKGRKVKGKKDRPIAPAKFDIVKLVSVLTTAGQYVRDLEIICGSLDASEMAKVLDTFTDLERLTVKANLVEVSSRDLPTPRSQPTSLKELHLRGFTFEMNDWMPKSSSHSKDRRNSPAKCALVQFLSLFGEVDTITTEDVYPVGGTGAPNGDGAGYSVCRCCHPVYPEDSGQRSAVRAEGIKLSHRFSVRRLVTAGTNYCKDQQGQEVVLDLLLASQKSLRAVRELEIDEHPVITRELLEATGPQLERLRLSVTFPALQVAHRKNVSQDLYGTSFCGPDLAYAHICLHHNFAMPDNIDDYWRGYIVAFQDTIKALPPTVPHLVVEFNCGKLMSDHFDWHSFDGMLVGRDLVQLELVFKIRTYELTKVEHKQFIISTRRSVPQLARKLGGNLKIHVMDRDW</sequence>
<proteinExistence type="predicted"/>
<dbReference type="Proteomes" id="UP000813824">
    <property type="component" value="Unassembled WGS sequence"/>
</dbReference>
<dbReference type="AlphaFoldDB" id="A0A8K0US16"/>
<accession>A0A8K0US16</accession>